<dbReference type="PANTHER" id="PTHR23407:SF1">
    <property type="entry name" value="5-FORMYLTETRAHYDROFOLATE CYCLO-LIGASE"/>
    <property type="match status" value="1"/>
</dbReference>
<comment type="cofactor">
    <cofactor evidence="5">
        <name>Mg(2+)</name>
        <dbReference type="ChEBI" id="CHEBI:18420"/>
    </cofactor>
</comment>
<dbReference type="OrthoDB" id="9801938at2"/>
<reference evidence="7" key="1">
    <citation type="submission" date="2016-10" db="EMBL/GenBank/DDBJ databases">
        <authorList>
            <person name="Varghese N."/>
            <person name="Submissions S."/>
        </authorList>
    </citation>
    <scope>NUCLEOTIDE SEQUENCE [LARGE SCALE GENOMIC DNA]</scope>
    <source>
        <strain evidence="7">DSM 13234</strain>
    </source>
</reference>
<dbReference type="EC" id="6.3.3.2" evidence="5"/>
<keyword evidence="5" id="KW-0479">Metal-binding</keyword>
<dbReference type="Gene3D" id="3.40.50.10420">
    <property type="entry name" value="NagB/RpiA/CoA transferase-like"/>
    <property type="match status" value="1"/>
</dbReference>
<dbReference type="GO" id="GO:0030272">
    <property type="term" value="F:5-formyltetrahydrofolate cyclo-ligase activity"/>
    <property type="evidence" value="ECO:0007669"/>
    <property type="project" value="UniProtKB-EC"/>
</dbReference>
<dbReference type="NCBIfam" id="TIGR02727">
    <property type="entry name" value="MTHFS_bact"/>
    <property type="match status" value="1"/>
</dbReference>
<dbReference type="GO" id="GO:0035999">
    <property type="term" value="P:tetrahydrofolate interconversion"/>
    <property type="evidence" value="ECO:0007669"/>
    <property type="project" value="TreeGrafter"/>
</dbReference>
<dbReference type="PIRSF" id="PIRSF006806">
    <property type="entry name" value="FTHF_cligase"/>
    <property type="match status" value="1"/>
</dbReference>
<dbReference type="InterPro" id="IPR024185">
    <property type="entry name" value="FTHF_cligase-like_sf"/>
</dbReference>
<sequence>MTSSSSSPSALKQSLRREALRLRRGLSDRLGPAAAQAVAAWGDRLSVGTGSVIGGYWPLPGELDPRPLMEALAARGAALALPEVTAPDAPLAFRGWSPGDRLEPGPHGTAHPTPAAPRLIPTLLLVPLLAFDAKGFRLGFGGGYYDRTLDALRRGDGVVAVGLAFAAQQSPALPSEPWDQPLDMILTEEGLLTVVRA</sequence>
<dbReference type="InterPro" id="IPR002698">
    <property type="entry name" value="FTHF_cligase"/>
</dbReference>
<dbReference type="SUPFAM" id="SSF100950">
    <property type="entry name" value="NagB/RpiA/CoA transferase-like"/>
    <property type="match status" value="1"/>
</dbReference>
<dbReference type="EMBL" id="FNWO01000013">
    <property type="protein sequence ID" value="SEH54226.1"/>
    <property type="molecule type" value="Genomic_DNA"/>
</dbReference>
<evidence type="ECO:0000256" key="5">
    <source>
        <dbReference type="RuleBase" id="RU361279"/>
    </source>
</evidence>
<proteinExistence type="inferred from homology"/>
<evidence type="ECO:0000313" key="6">
    <source>
        <dbReference type="EMBL" id="SEH54226.1"/>
    </source>
</evidence>
<dbReference type="PANTHER" id="PTHR23407">
    <property type="entry name" value="ATPASE INHIBITOR/5-FORMYLTETRAHYDROFOLATE CYCLO-LIGASE"/>
    <property type="match status" value="1"/>
</dbReference>
<keyword evidence="3 4" id="KW-0067">ATP-binding</keyword>
<evidence type="ECO:0000256" key="4">
    <source>
        <dbReference type="PIRSR" id="PIRSR006806-1"/>
    </source>
</evidence>
<evidence type="ECO:0000256" key="2">
    <source>
        <dbReference type="ARBA" id="ARBA00022741"/>
    </source>
</evidence>
<accession>A0A1H6J5J3</accession>
<organism evidence="6 7">
    <name type="scientific">Magnetospirillum fulvum</name>
    <name type="common">Rhodospirillum fulvum</name>
    <dbReference type="NCBI Taxonomy" id="1082"/>
    <lineage>
        <taxon>Bacteria</taxon>
        <taxon>Pseudomonadati</taxon>
        <taxon>Pseudomonadota</taxon>
        <taxon>Alphaproteobacteria</taxon>
        <taxon>Rhodospirillales</taxon>
        <taxon>Rhodospirillaceae</taxon>
        <taxon>Magnetospirillum</taxon>
    </lineage>
</organism>
<protein>
    <recommendedName>
        <fullName evidence="5">5-formyltetrahydrofolate cyclo-ligase</fullName>
        <ecNumber evidence="5">6.3.3.2</ecNumber>
    </recommendedName>
</protein>
<dbReference type="InterPro" id="IPR037171">
    <property type="entry name" value="NagB/RpiA_transferase-like"/>
</dbReference>
<keyword evidence="5" id="KW-0460">Magnesium</keyword>
<feature type="binding site" evidence="4">
    <location>
        <begin position="137"/>
        <end position="145"/>
    </location>
    <ligand>
        <name>ATP</name>
        <dbReference type="ChEBI" id="CHEBI:30616"/>
    </ligand>
</feature>
<gene>
    <name evidence="6" type="ORF">SAMN04244559_02876</name>
</gene>
<feature type="binding site" evidence="4">
    <location>
        <begin position="12"/>
        <end position="16"/>
    </location>
    <ligand>
        <name>ATP</name>
        <dbReference type="ChEBI" id="CHEBI:30616"/>
    </ligand>
</feature>
<keyword evidence="2 4" id="KW-0547">Nucleotide-binding</keyword>
<evidence type="ECO:0000256" key="1">
    <source>
        <dbReference type="ARBA" id="ARBA00010638"/>
    </source>
</evidence>
<dbReference type="Proteomes" id="UP000182983">
    <property type="component" value="Unassembled WGS sequence"/>
</dbReference>
<evidence type="ECO:0000313" key="7">
    <source>
        <dbReference type="Proteomes" id="UP000182983"/>
    </source>
</evidence>
<feature type="binding site" evidence="4">
    <location>
        <position position="62"/>
    </location>
    <ligand>
        <name>substrate</name>
    </ligand>
</feature>
<keyword evidence="7" id="KW-1185">Reference proteome</keyword>
<name>A0A1H6J5J3_MAGFU</name>
<dbReference type="Pfam" id="PF01812">
    <property type="entry name" value="5-FTHF_cyc-lig"/>
    <property type="match status" value="1"/>
</dbReference>
<comment type="similarity">
    <text evidence="1 5">Belongs to the 5-formyltetrahydrofolate cyclo-ligase family.</text>
</comment>
<dbReference type="AlphaFoldDB" id="A0A1H6J5J3"/>
<dbReference type="GO" id="GO:0005524">
    <property type="term" value="F:ATP binding"/>
    <property type="evidence" value="ECO:0007669"/>
    <property type="project" value="UniProtKB-KW"/>
</dbReference>
<dbReference type="GO" id="GO:0046872">
    <property type="term" value="F:metal ion binding"/>
    <property type="evidence" value="ECO:0007669"/>
    <property type="project" value="UniProtKB-KW"/>
</dbReference>
<dbReference type="GO" id="GO:0009396">
    <property type="term" value="P:folic acid-containing compound biosynthetic process"/>
    <property type="evidence" value="ECO:0007669"/>
    <property type="project" value="TreeGrafter"/>
</dbReference>
<evidence type="ECO:0000256" key="3">
    <source>
        <dbReference type="ARBA" id="ARBA00022840"/>
    </source>
</evidence>
<keyword evidence="6" id="KW-0436">Ligase</keyword>
<dbReference type="RefSeq" id="WP_074769766.1">
    <property type="nucleotide sequence ID" value="NZ_FNWO01000013.1"/>
</dbReference>
<comment type="catalytic activity">
    <reaction evidence="5">
        <text>(6S)-5-formyl-5,6,7,8-tetrahydrofolate + ATP = (6R)-5,10-methenyltetrahydrofolate + ADP + phosphate</text>
        <dbReference type="Rhea" id="RHEA:10488"/>
        <dbReference type="ChEBI" id="CHEBI:30616"/>
        <dbReference type="ChEBI" id="CHEBI:43474"/>
        <dbReference type="ChEBI" id="CHEBI:57455"/>
        <dbReference type="ChEBI" id="CHEBI:57457"/>
        <dbReference type="ChEBI" id="CHEBI:456216"/>
        <dbReference type="EC" id="6.3.3.2"/>
    </reaction>
</comment>